<dbReference type="EMBL" id="JBHUFW010000005">
    <property type="protein sequence ID" value="MFD1863122.1"/>
    <property type="molecule type" value="Genomic_DNA"/>
</dbReference>
<gene>
    <name evidence="2" type="ORF">ACFSDB_09275</name>
</gene>
<keyword evidence="1" id="KW-0472">Membrane</keyword>
<dbReference type="RefSeq" id="WP_204892018.1">
    <property type="nucleotide sequence ID" value="NZ_JBHUFW010000005.1"/>
</dbReference>
<evidence type="ECO:0000313" key="3">
    <source>
        <dbReference type="Proteomes" id="UP001597273"/>
    </source>
</evidence>
<proteinExistence type="predicted"/>
<feature type="transmembrane region" description="Helical" evidence="1">
    <location>
        <begin position="69"/>
        <end position="86"/>
    </location>
</feature>
<feature type="transmembrane region" description="Helical" evidence="1">
    <location>
        <begin position="33"/>
        <end position="49"/>
    </location>
</feature>
<reference evidence="3" key="1">
    <citation type="journal article" date="2019" name="Int. J. Syst. Evol. Microbiol.">
        <title>The Global Catalogue of Microorganisms (GCM) 10K type strain sequencing project: providing services to taxonomists for standard genome sequencing and annotation.</title>
        <authorList>
            <consortium name="The Broad Institute Genomics Platform"/>
            <consortium name="The Broad Institute Genome Sequencing Center for Infectious Disease"/>
            <person name="Wu L."/>
            <person name="Ma J."/>
        </authorList>
    </citation>
    <scope>NUCLEOTIDE SEQUENCE [LARGE SCALE GENOMIC DNA]</scope>
    <source>
        <strain evidence="3">CGMCC 1.15475</strain>
    </source>
</reference>
<organism evidence="2 3">
    <name type="scientific">Planococcus chinensis</name>
    <dbReference type="NCBI Taxonomy" id="272917"/>
    <lineage>
        <taxon>Bacteria</taxon>
        <taxon>Bacillati</taxon>
        <taxon>Bacillota</taxon>
        <taxon>Bacilli</taxon>
        <taxon>Bacillales</taxon>
        <taxon>Caryophanaceae</taxon>
        <taxon>Planococcus</taxon>
    </lineage>
</organism>
<accession>A0ABW4QHP9</accession>
<keyword evidence="1" id="KW-1133">Transmembrane helix</keyword>
<sequence>MRKSTLVGLILAMCFFSFYFLVLDPLVGDNREVAFVAYAGIWFSSSFISRKLEGRYAFLDKRMDAQSSVWLSIGVFAFFFLLIGVLT</sequence>
<keyword evidence="1" id="KW-0812">Transmembrane</keyword>
<evidence type="ECO:0000313" key="2">
    <source>
        <dbReference type="EMBL" id="MFD1863122.1"/>
    </source>
</evidence>
<protein>
    <submittedName>
        <fullName evidence="2">Uncharacterized protein</fullName>
    </submittedName>
</protein>
<dbReference type="Proteomes" id="UP001597273">
    <property type="component" value="Unassembled WGS sequence"/>
</dbReference>
<evidence type="ECO:0000256" key="1">
    <source>
        <dbReference type="SAM" id="Phobius"/>
    </source>
</evidence>
<name>A0ABW4QHP9_9BACL</name>
<keyword evidence="3" id="KW-1185">Reference proteome</keyword>
<comment type="caution">
    <text evidence="2">The sequence shown here is derived from an EMBL/GenBank/DDBJ whole genome shotgun (WGS) entry which is preliminary data.</text>
</comment>
<feature type="transmembrane region" description="Helical" evidence="1">
    <location>
        <begin position="7"/>
        <end position="27"/>
    </location>
</feature>